<dbReference type="Pfam" id="PF18013">
    <property type="entry name" value="Phage_lysozyme2"/>
    <property type="match status" value="1"/>
</dbReference>
<organism evidence="4 5">
    <name type="scientific">Nocardioides euryhalodurans</name>
    <dbReference type="NCBI Taxonomy" id="2518370"/>
    <lineage>
        <taxon>Bacteria</taxon>
        <taxon>Bacillati</taxon>
        <taxon>Actinomycetota</taxon>
        <taxon>Actinomycetes</taxon>
        <taxon>Propionibacteriales</taxon>
        <taxon>Nocardioidaceae</taxon>
        <taxon>Nocardioides</taxon>
    </lineage>
</organism>
<dbReference type="Pfam" id="PF01471">
    <property type="entry name" value="PG_binding_1"/>
    <property type="match status" value="1"/>
</dbReference>
<dbReference type="Proteomes" id="UP000294894">
    <property type="component" value="Chromosome"/>
</dbReference>
<dbReference type="KEGG" id="noy:EXE57_05705"/>
<evidence type="ECO:0000259" key="2">
    <source>
        <dbReference type="Pfam" id="PF01471"/>
    </source>
</evidence>
<feature type="domain" description="Peptidoglycan binding-like" evidence="2">
    <location>
        <begin position="12"/>
        <end position="68"/>
    </location>
</feature>
<evidence type="ECO:0000313" key="4">
    <source>
        <dbReference type="EMBL" id="QBR91824.1"/>
    </source>
</evidence>
<evidence type="ECO:0008006" key="6">
    <source>
        <dbReference type="Google" id="ProtNLM"/>
    </source>
</evidence>
<feature type="domain" description="Phage tail lysozyme" evidence="3">
    <location>
        <begin position="101"/>
        <end position="257"/>
    </location>
</feature>
<accession>A0A4P7GJC4</accession>
<dbReference type="InterPro" id="IPR041219">
    <property type="entry name" value="Phage_lysozyme2"/>
</dbReference>
<sequence>MSIRRSLRYGDRGDDVRELQQLLVDRGFDSGQIDGIFGDQTEQAVVSFQASCGLDQDGVVGPRTWGALGSDEEVEGSPESALETSTSTHADWTSVDGPGRMRYGMARLIEQYGYPVNGAAGIVGNLWAESEVLPMRIEGSSSTTPMRSRNFSGATVDFTATEIMGRDRGAQVGPALPGVGLAQWTSGGRRGGLFQHEYQGQTLGAEILFDMDAQIDYLVHELRNQYLHVHAVLAHEDVSVENACDEVLYNFEVPGSVLDQATKLPRTDPRVQRVFQARRIHARAAVQYYEEH</sequence>
<evidence type="ECO:0000259" key="3">
    <source>
        <dbReference type="Pfam" id="PF18013"/>
    </source>
</evidence>
<feature type="region of interest" description="Disordered" evidence="1">
    <location>
        <begin position="67"/>
        <end position="91"/>
    </location>
</feature>
<keyword evidence="5" id="KW-1185">Reference proteome</keyword>
<dbReference type="InterPro" id="IPR036366">
    <property type="entry name" value="PGBDSf"/>
</dbReference>
<dbReference type="EMBL" id="CP038267">
    <property type="protein sequence ID" value="QBR91824.1"/>
    <property type="molecule type" value="Genomic_DNA"/>
</dbReference>
<feature type="compositionally biased region" description="Polar residues" evidence="1">
    <location>
        <begin position="82"/>
        <end position="91"/>
    </location>
</feature>
<dbReference type="AlphaFoldDB" id="A0A4P7GJC4"/>
<evidence type="ECO:0000256" key="1">
    <source>
        <dbReference type="SAM" id="MobiDB-lite"/>
    </source>
</evidence>
<dbReference type="Gene3D" id="1.10.530.10">
    <property type="match status" value="1"/>
</dbReference>
<name>A0A4P7GJC4_9ACTN</name>
<dbReference type="RefSeq" id="WP_135074866.1">
    <property type="nucleotide sequence ID" value="NZ_CP038267.1"/>
</dbReference>
<reference evidence="4 5" key="1">
    <citation type="submission" date="2019-03" db="EMBL/GenBank/DDBJ databases">
        <title>Three New Species of Nocardioides, Nocardioides euryhalodurans sp. nov., Nocardioides seonyuensis sp. nov. and Nocardioides eburneoflavus sp. nov., Iolated from Soil.</title>
        <authorList>
            <person name="Roh S.G."/>
            <person name="Lee C."/>
            <person name="Kim M.-K."/>
            <person name="Kim S.B."/>
        </authorList>
    </citation>
    <scope>NUCLEOTIDE SEQUENCE [LARGE SCALE GENOMIC DNA]</scope>
    <source>
        <strain evidence="4 5">MMS17-SY117</strain>
    </source>
</reference>
<proteinExistence type="predicted"/>
<dbReference type="Gene3D" id="1.10.101.10">
    <property type="entry name" value="PGBD-like superfamily/PGBD"/>
    <property type="match status" value="1"/>
</dbReference>
<dbReference type="SUPFAM" id="SSF47090">
    <property type="entry name" value="PGBD-like"/>
    <property type="match status" value="1"/>
</dbReference>
<dbReference type="InterPro" id="IPR036365">
    <property type="entry name" value="PGBD-like_sf"/>
</dbReference>
<gene>
    <name evidence="4" type="ORF">EXE57_05705</name>
</gene>
<protein>
    <recommendedName>
        <fullName evidence="6">Peptidoglycan-binding protein</fullName>
    </recommendedName>
</protein>
<dbReference type="InterPro" id="IPR002477">
    <property type="entry name" value="Peptidoglycan-bd-like"/>
</dbReference>
<evidence type="ECO:0000313" key="5">
    <source>
        <dbReference type="Proteomes" id="UP000294894"/>
    </source>
</evidence>
<dbReference type="OrthoDB" id="3719185at2"/>